<keyword evidence="4" id="KW-1185">Reference proteome</keyword>
<dbReference type="RefSeq" id="WP_182774551.1">
    <property type="nucleotide sequence ID" value="NZ_BAAAHW010000011.1"/>
</dbReference>
<dbReference type="Pfam" id="PF01565">
    <property type="entry name" value="FAD_binding_4"/>
    <property type="match status" value="1"/>
</dbReference>
<dbReference type="EC" id="1.1.3.8" evidence="3"/>
<dbReference type="Gene3D" id="3.30.43.10">
    <property type="entry name" value="Uridine Diphospho-n-acetylenolpyruvylglucosamine Reductase, domain 2"/>
    <property type="match status" value="1"/>
</dbReference>
<dbReference type="InterPro" id="IPR007173">
    <property type="entry name" value="ALO_C"/>
</dbReference>
<proteinExistence type="predicted"/>
<dbReference type="Gene3D" id="3.30.465.10">
    <property type="match status" value="1"/>
</dbReference>
<dbReference type="PROSITE" id="PS51387">
    <property type="entry name" value="FAD_PCMH"/>
    <property type="match status" value="1"/>
</dbReference>
<keyword evidence="1 3" id="KW-0560">Oxidoreductase</keyword>
<dbReference type="InterPro" id="IPR016171">
    <property type="entry name" value="Vanillyl_alc_oxidase_C-sub2"/>
</dbReference>
<protein>
    <submittedName>
        <fullName evidence="3">L-gulonolactone oxidase</fullName>
        <ecNumber evidence="3">1.1.3.8</ecNumber>
    </submittedName>
</protein>
<evidence type="ECO:0000256" key="1">
    <source>
        <dbReference type="ARBA" id="ARBA00023002"/>
    </source>
</evidence>
<dbReference type="Gene3D" id="3.30.70.2520">
    <property type="match status" value="1"/>
</dbReference>
<dbReference type="EMBL" id="JACJIJ010000002">
    <property type="protein sequence ID" value="MBA9051165.1"/>
    <property type="molecule type" value="Genomic_DNA"/>
</dbReference>
<organism evidence="3 4">
    <name type="scientific">Streptomyces murinus</name>
    <dbReference type="NCBI Taxonomy" id="33900"/>
    <lineage>
        <taxon>Bacteria</taxon>
        <taxon>Bacillati</taxon>
        <taxon>Actinomycetota</taxon>
        <taxon>Actinomycetes</taxon>
        <taxon>Kitasatosporales</taxon>
        <taxon>Streptomycetaceae</taxon>
        <taxon>Streptomyces</taxon>
    </lineage>
</organism>
<dbReference type="NCBIfam" id="TIGR01679">
    <property type="entry name" value="bact_FAD_ox"/>
    <property type="match status" value="1"/>
</dbReference>
<dbReference type="AlphaFoldDB" id="A0A7W3RIQ7"/>
<dbReference type="PIRSF" id="PIRSF000136">
    <property type="entry name" value="LGO_GLO"/>
    <property type="match status" value="1"/>
</dbReference>
<evidence type="ECO:0000313" key="3">
    <source>
        <dbReference type="EMBL" id="MBA9051165.1"/>
    </source>
</evidence>
<name>A0A7W3RIQ7_STRMR</name>
<dbReference type="InterPro" id="IPR010031">
    <property type="entry name" value="FAD_lactone_oxidase-like"/>
</dbReference>
<dbReference type="GO" id="GO:0050105">
    <property type="term" value="F:L-gulonolactone oxidase activity"/>
    <property type="evidence" value="ECO:0007669"/>
    <property type="project" value="UniProtKB-EC"/>
</dbReference>
<dbReference type="GO" id="GO:0003885">
    <property type="term" value="F:D-arabinono-1,4-lactone oxidase activity"/>
    <property type="evidence" value="ECO:0007669"/>
    <property type="project" value="InterPro"/>
</dbReference>
<dbReference type="GeneID" id="93978878"/>
<evidence type="ECO:0000313" key="4">
    <source>
        <dbReference type="Proteomes" id="UP000577386"/>
    </source>
</evidence>
<gene>
    <name evidence="3" type="ORF">HDA42_000343</name>
</gene>
<reference evidence="3 4" key="1">
    <citation type="submission" date="2020-08" db="EMBL/GenBank/DDBJ databases">
        <title>Sequencing the genomes of 1000 actinobacteria strains.</title>
        <authorList>
            <person name="Klenk H.-P."/>
        </authorList>
    </citation>
    <scope>NUCLEOTIDE SEQUENCE [LARGE SCALE GENOMIC DNA]</scope>
    <source>
        <strain evidence="3 4">DSM 41827</strain>
    </source>
</reference>
<dbReference type="PANTHER" id="PTHR43762:SF1">
    <property type="entry name" value="D-ARABINONO-1,4-LACTONE OXIDASE"/>
    <property type="match status" value="1"/>
</dbReference>
<dbReference type="InterPro" id="IPR016166">
    <property type="entry name" value="FAD-bd_PCMH"/>
</dbReference>
<dbReference type="InterPro" id="IPR016169">
    <property type="entry name" value="FAD-bd_PCMH_sub2"/>
</dbReference>
<dbReference type="SUPFAM" id="SSF56176">
    <property type="entry name" value="FAD-binding/transporter-associated domain-like"/>
    <property type="match status" value="1"/>
</dbReference>
<dbReference type="GO" id="GO:0016020">
    <property type="term" value="C:membrane"/>
    <property type="evidence" value="ECO:0007669"/>
    <property type="project" value="InterPro"/>
</dbReference>
<dbReference type="Gene3D" id="1.10.45.10">
    <property type="entry name" value="Vanillyl-alcohol Oxidase, Chain A, domain 4"/>
    <property type="match status" value="1"/>
</dbReference>
<comment type="caution">
    <text evidence="3">The sequence shown here is derived from an EMBL/GenBank/DDBJ whole genome shotgun (WGS) entry which is preliminary data.</text>
</comment>
<sequence length="444" mass="48044">MGFRRAAGAEISADGTWTNFSKRHSVRPRRVVAPADLDGLRRVLKETAADGARLRVVGSGHSYNDVAVAPETQVSLRHLDKVLDVDTAAARVKVEGGATLRKIRTVLGRHGLAFANMGDIDHQSIAGALSTGTHGTGLAAPAFASQVVEMELMLAGGSVVRCGAEDGDLFDAARVSLGALGVIVSVTLQAVPAYNLRRSDAIVTRDEAFTLLADPPAIDHIGLYFMPYIDQVLMWTAERTGDPVDKPSAPREWFRDVVKVNYGLDAMGMVARRAPRLVPALSRAFARGIRPETTVDTYDKVFLRPLFVRHDAFEFAVEQAQGPDCVRHLMSAMEDAEVPAAFPCETRIAPAESAWLHPSYGRTSTWVGAAIQSPGIDVDGAWQEAQRACVAVGGRPHWGKWHTLEAAELRGLYPRWDDFTALRTELDPGGLFGSPAIDRILGHV</sequence>
<dbReference type="InterPro" id="IPR016167">
    <property type="entry name" value="FAD-bd_PCMH_sub1"/>
</dbReference>
<dbReference type="Proteomes" id="UP000577386">
    <property type="component" value="Unassembled WGS sequence"/>
</dbReference>
<dbReference type="PANTHER" id="PTHR43762">
    <property type="entry name" value="L-GULONOLACTONE OXIDASE"/>
    <property type="match status" value="1"/>
</dbReference>
<accession>A0A7W3RIQ7</accession>
<dbReference type="InterPro" id="IPR006094">
    <property type="entry name" value="Oxid_FAD_bind_N"/>
</dbReference>
<dbReference type="Pfam" id="PF04030">
    <property type="entry name" value="ALO"/>
    <property type="match status" value="1"/>
</dbReference>
<dbReference type="GO" id="GO:0071949">
    <property type="term" value="F:FAD binding"/>
    <property type="evidence" value="ECO:0007669"/>
    <property type="project" value="InterPro"/>
</dbReference>
<feature type="domain" description="FAD-binding PCMH-type" evidence="2">
    <location>
        <begin position="24"/>
        <end position="193"/>
    </location>
</feature>
<evidence type="ECO:0000259" key="2">
    <source>
        <dbReference type="PROSITE" id="PS51387"/>
    </source>
</evidence>
<dbReference type="InterPro" id="IPR036318">
    <property type="entry name" value="FAD-bd_PCMH-like_sf"/>
</dbReference>